<dbReference type="PANTHER" id="PTHR43019:SF23">
    <property type="entry name" value="PROTEASE DO-LIKE 5, CHLOROPLASTIC"/>
    <property type="match status" value="1"/>
</dbReference>
<dbReference type="EMBL" id="MT143249">
    <property type="protein sequence ID" value="QJA94643.1"/>
    <property type="molecule type" value="Genomic_DNA"/>
</dbReference>
<dbReference type="Pfam" id="PF13365">
    <property type="entry name" value="Trypsin_2"/>
    <property type="match status" value="1"/>
</dbReference>
<evidence type="ECO:0000313" key="2">
    <source>
        <dbReference type="EMBL" id="QJA94643.1"/>
    </source>
</evidence>
<dbReference type="InterPro" id="IPR009003">
    <property type="entry name" value="Peptidase_S1_PA"/>
</dbReference>
<dbReference type="SUPFAM" id="SSF50494">
    <property type="entry name" value="Trypsin-like serine proteases"/>
    <property type="match status" value="1"/>
</dbReference>
<organism evidence="1">
    <name type="scientific">viral metagenome</name>
    <dbReference type="NCBI Taxonomy" id="1070528"/>
    <lineage>
        <taxon>unclassified sequences</taxon>
        <taxon>metagenomes</taxon>
        <taxon>organismal metagenomes</taxon>
    </lineage>
</organism>
<dbReference type="PANTHER" id="PTHR43019">
    <property type="entry name" value="SERINE ENDOPROTEASE DEGS"/>
    <property type="match status" value="1"/>
</dbReference>
<accession>A0A6H1Z9A9</accession>
<protein>
    <submittedName>
        <fullName evidence="1">Putative trypsin-like peptidase domain containing protein</fullName>
    </submittedName>
</protein>
<reference evidence="1" key="1">
    <citation type="submission" date="2020-03" db="EMBL/GenBank/DDBJ databases">
        <title>The deep terrestrial virosphere.</title>
        <authorList>
            <person name="Holmfeldt K."/>
            <person name="Nilsson E."/>
            <person name="Simone D."/>
            <person name="Lopez-Fernandez M."/>
            <person name="Wu X."/>
            <person name="de Brujin I."/>
            <person name="Lundin D."/>
            <person name="Andersson A."/>
            <person name="Bertilsson S."/>
            <person name="Dopson M."/>
        </authorList>
    </citation>
    <scope>NUCLEOTIDE SEQUENCE</scope>
    <source>
        <strain evidence="2">MM415B03797</strain>
        <strain evidence="1">TM448A00108</strain>
    </source>
</reference>
<name>A0A6H1Z9A9_9ZZZZ</name>
<dbReference type="EMBL" id="MT143976">
    <property type="protein sequence ID" value="QJA44486.1"/>
    <property type="molecule type" value="Genomic_DNA"/>
</dbReference>
<gene>
    <name evidence="2" type="ORF">MM415B03797_0002</name>
    <name evidence="1" type="ORF">TM448A00108_0113</name>
</gene>
<proteinExistence type="predicted"/>
<dbReference type="Gene3D" id="2.40.10.120">
    <property type="match status" value="1"/>
</dbReference>
<evidence type="ECO:0000313" key="1">
    <source>
        <dbReference type="EMBL" id="QJA44486.1"/>
    </source>
</evidence>
<dbReference type="AlphaFoldDB" id="A0A6H1Z9A9"/>
<sequence length="282" mass="32348">MKDDIKWKHETFLYPVVRVFSSSAAGSGTIIYSEPDPKNEGEYLTFVLTNHHVIESLIKYKKEWDSLLKKDIDKEFKDKAKVEHFQYVRTSTVDSSNRFDADIIAYDKNQDLAILKIDSPRKFETIAKLIPKDKIKDLRLFMEVVVSGCSLAHEPFCNFGQLTYLKEIIDQRKYVMVNCSSIFGNSGGALFLGDTGELIGVPSRITGIQVGFGVDIITWMGFSAHPERLYEFMEDQELKFLYDSEDNYYKAMDRRKNKKKEALLAMKAEVVKQEASSIISDD</sequence>